<protein>
    <submittedName>
        <fullName evidence="3">Uncharacterized protein</fullName>
    </submittedName>
</protein>
<keyword evidence="2" id="KW-0472">Membrane</keyword>
<gene>
    <name evidence="3" type="ORF">BLL36_23800</name>
</gene>
<keyword evidence="1" id="KW-0175">Coiled coil</keyword>
<accession>A0A1V2JZM2</accession>
<evidence type="ECO:0000256" key="1">
    <source>
        <dbReference type="SAM" id="Coils"/>
    </source>
</evidence>
<dbReference type="AlphaFoldDB" id="A0A1V2JZM2"/>
<evidence type="ECO:0000313" key="4">
    <source>
        <dbReference type="Proteomes" id="UP000189295"/>
    </source>
</evidence>
<keyword evidence="2" id="KW-1133">Transmembrane helix</keyword>
<evidence type="ECO:0000313" key="3">
    <source>
        <dbReference type="EMBL" id="ONH50937.1"/>
    </source>
</evidence>
<organism evidence="3 4">
    <name type="scientific">Pseudomonas cedrina subsp. cedrina</name>
    <dbReference type="NCBI Taxonomy" id="76762"/>
    <lineage>
        <taxon>Bacteria</taxon>
        <taxon>Pseudomonadati</taxon>
        <taxon>Pseudomonadota</taxon>
        <taxon>Gammaproteobacteria</taxon>
        <taxon>Pseudomonadales</taxon>
        <taxon>Pseudomonadaceae</taxon>
        <taxon>Pseudomonas</taxon>
    </lineage>
</organism>
<name>A0A1V2JZM2_PSECE</name>
<keyword evidence="2" id="KW-0812">Transmembrane</keyword>
<evidence type="ECO:0000256" key="2">
    <source>
        <dbReference type="SAM" id="Phobius"/>
    </source>
</evidence>
<proteinExistence type="predicted"/>
<feature type="transmembrane region" description="Helical" evidence="2">
    <location>
        <begin position="146"/>
        <end position="163"/>
    </location>
</feature>
<dbReference type="EMBL" id="MNPW01000013">
    <property type="protein sequence ID" value="ONH50937.1"/>
    <property type="molecule type" value="Genomic_DNA"/>
</dbReference>
<dbReference type="Proteomes" id="UP000189295">
    <property type="component" value="Unassembled WGS sequence"/>
</dbReference>
<feature type="coiled-coil region" evidence="1">
    <location>
        <begin position="64"/>
        <end position="98"/>
    </location>
</feature>
<sequence length="175" mass="20475">MGYLCSVLGNKPELIREIEVQAPTDNLYKFLAISGLICMLFFYFDYNQRKEQLQNKKDEWIVSALELNSALDASSRELKALEMRYQKFGSQAKTAEELKAEFDRTATFQQEFNKLGIKVEPTSYKLQIVQRLEEELAALKSRYTSYSAWSLGLFLLGIVLWYYRTQRHLDAKERT</sequence>
<reference evidence="3 4" key="1">
    <citation type="submission" date="2016-10" db="EMBL/GenBank/DDBJ databases">
        <title>Pseudomonas lactis sp. nov. and Pseudomonas paralactis sp. nov., isolated from bovine raw milk.</title>
        <authorList>
            <person name="Von Neubeck M."/>
            <person name="Huptas C."/>
            <person name="Glueck C."/>
            <person name="Krewinkel M."/>
            <person name="Stoeckel M."/>
            <person name="Stressler T."/>
            <person name="Fischer L."/>
            <person name="Hinrichs J."/>
            <person name="Scherer S."/>
            <person name="Wenning M."/>
        </authorList>
    </citation>
    <scope>NUCLEOTIDE SEQUENCE [LARGE SCALE GENOMIC DNA]</scope>
    <source>
        <strain evidence="3 4">DSM 17516</strain>
    </source>
</reference>
<feature type="transmembrane region" description="Helical" evidence="2">
    <location>
        <begin position="27"/>
        <end position="46"/>
    </location>
</feature>
<comment type="caution">
    <text evidence="3">The sequence shown here is derived from an EMBL/GenBank/DDBJ whole genome shotgun (WGS) entry which is preliminary data.</text>
</comment>